<dbReference type="Gene3D" id="3.40.50.720">
    <property type="entry name" value="NAD(P)-binding Rossmann-like Domain"/>
    <property type="match status" value="2"/>
</dbReference>
<organism evidence="2 3">
    <name type="scientific">Kitasatospora acidiphila</name>
    <dbReference type="NCBI Taxonomy" id="2567942"/>
    <lineage>
        <taxon>Bacteria</taxon>
        <taxon>Bacillati</taxon>
        <taxon>Actinomycetota</taxon>
        <taxon>Actinomycetes</taxon>
        <taxon>Kitasatosporales</taxon>
        <taxon>Streptomycetaceae</taxon>
        <taxon>Kitasatospora</taxon>
    </lineage>
</organism>
<dbReference type="OrthoDB" id="4426339at2"/>
<dbReference type="InterPro" id="IPR035985">
    <property type="entry name" value="Ubiquitin-activating_enz"/>
</dbReference>
<dbReference type="InterPro" id="IPR000594">
    <property type="entry name" value="ThiF_NAD_FAD-bd"/>
</dbReference>
<gene>
    <name evidence="2" type="ORF">E6W39_16485</name>
</gene>
<dbReference type="Proteomes" id="UP000319103">
    <property type="component" value="Unassembled WGS sequence"/>
</dbReference>
<protein>
    <submittedName>
        <fullName evidence="2">ThiF family adenylyltransferase</fullName>
    </submittedName>
</protein>
<feature type="domain" description="THIF-type NAD/FAD binding fold" evidence="1">
    <location>
        <begin position="130"/>
        <end position="193"/>
    </location>
</feature>
<dbReference type="RefSeq" id="WP_141634164.1">
    <property type="nucleotide sequence ID" value="NZ_VIGB01000003.1"/>
</dbReference>
<sequence>MRPVLKSALSRTWRDQETLQFGTLPDRAQLVSRADERFCAFLALLDGERDAAAVTAAARDLGLEPSAVEQTLHSLAETGLLDDAGAVDRALAGLPPSRRDQLGPDLASLSLLHPGPGQGAGVLGRRSGRRVEVRGAGRVGAALATTLAAAGVGSVEVLDEGRVAAGDCAPGGLTVREIGRPRATAAREAVQRAAGRLPAPEGPAGLAGAGRPVPDLVVFAPRDGSGAFAGSAAAARELMRAGIPHLYVGVVEHLGVVGPLVLPGASACGGCLVLSRTDQDSGWPRLLSQLAAEGPGRAREPACDGALATAVAGLAALHALLLFDGERPPSIDGWCEISAADGMARRLRLSPHLECGCFWP</sequence>
<reference evidence="2 3" key="1">
    <citation type="submission" date="2019-06" db="EMBL/GenBank/DDBJ databases">
        <title>Description of Kitasatospora acidophila sp. nov. isolated from pine grove soil, and reclassification of Streptomyces novaecaesareae to Kitasatospora novaeceasareae comb. nov.</title>
        <authorList>
            <person name="Kim M.J."/>
        </authorList>
    </citation>
    <scope>NUCLEOTIDE SEQUENCE [LARGE SCALE GENOMIC DNA]</scope>
    <source>
        <strain evidence="2 3">MMS16-CNU292</strain>
    </source>
</reference>
<evidence type="ECO:0000313" key="2">
    <source>
        <dbReference type="EMBL" id="TQF03533.1"/>
    </source>
</evidence>
<evidence type="ECO:0000259" key="1">
    <source>
        <dbReference type="Pfam" id="PF00899"/>
    </source>
</evidence>
<dbReference type="GO" id="GO:0008641">
    <property type="term" value="F:ubiquitin-like modifier activating enzyme activity"/>
    <property type="evidence" value="ECO:0007669"/>
    <property type="project" value="InterPro"/>
</dbReference>
<proteinExistence type="predicted"/>
<dbReference type="SUPFAM" id="SSF69572">
    <property type="entry name" value="Activating enzymes of the ubiquitin-like proteins"/>
    <property type="match status" value="1"/>
</dbReference>
<keyword evidence="2" id="KW-0548">Nucleotidyltransferase</keyword>
<dbReference type="GO" id="GO:0016779">
    <property type="term" value="F:nucleotidyltransferase activity"/>
    <property type="evidence" value="ECO:0007669"/>
    <property type="project" value="UniProtKB-KW"/>
</dbReference>
<evidence type="ECO:0000313" key="3">
    <source>
        <dbReference type="Proteomes" id="UP000319103"/>
    </source>
</evidence>
<dbReference type="EMBL" id="VIGB01000003">
    <property type="protein sequence ID" value="TQF03533.1"/>
    <property type="molecule type" value="Genomic_DNA"/>
</dbReference>
<dbReference type="AlphaFoldDB" id="A0A540W3I6"/>
<keyword evidence="3" id="KW-1185">Reference proteome</keyword>
<dbReference type="Pfam" id="PF00899">
    <property type="entry name" value="ThiF"/>
    <property type="match status" value="1"/>
</dbReference>
<accession>A0A540W3I6</accession>
<name>A0A540W3I6_9ACTN</name>
<comment type="caution">
    <text evidence="2">The sequence shown here is derived from an EMBL/GenBank/DDBJ whole genome shotgun (WGS) entry which is preliminary data.</text>
</comment>
<keyword evidence="2" id="KW-0808">Transferase</keyword>